<dbReference type="InterPro" id="IPR050681">
    <property type="entry name" value="CDF/SLC30A"/>
</dbReference>
<evidence type="ECO:0000313" key="13">
    <source>
        <dbReference type="Proteomes" id="UP000604083"/>
    </source>
</evidence>
<keyword evidence="5" id="KW-0862">Zinc</keyword>
<feature type="transmembrane region" description="Helical" evidence="9">
    <location>
        <begin position="12"/>
        <end position="33"/>
    </location>
</feature>
<evidence type="ECO:0000259" key="10">
    <source>
        <dbReference type="Pfam" id="PF01545"/>
    </source>
</evidence>
<evidence type="ECO:0000256" key="6">
    <source>
        <dbReference type="ARBA" id="ARBA00022989"/>
    </source>
</evidence>
<feature type="domain" description="Cation efflux protein cytoplasmic" evidence="11">
    <location>
        <begin position="208"/>
        <end position="281"/>
    </location>
</feature>
<dbReference type="InterPro" id="IPR058533">
    <property type="entry name" value="Cation_efflux_TM"/>
</dbReference>
<dbReference type="Gene3D" id="1.20.1510.10">
    <property type="entry name" value="Cation efflux protein transmembrane domain"/>
    <property type="match status" value="1"/>
</dbReference>
<protein>
    <submittedName>
        <fullName evidence="12">Cation transporter</fullName>
    </submittedName>
</protein>
<organism evidence="12 13">
    <name type="scientific">Roseibacillus ishigakijimensis</name>
    <dbReference type="NCBI Taxonomy" id="454146"/>
    <lineage>
        <taxon>Bacteria</taxon>
        <taxon>Pseudomonadati</taxon>
        <taxon>Verrucomicrobiota</taxon>
        <taxon>Verrucomicrobiia</taxon>
        <taxon>Verrucomicrobiales</taxon>
        <taxon>Verrucomicrobiaceae</taxon>
        <taxon>Roseibacillus</taxon>
    </lineage>
</organism>
<evidence type="ECO:0000256" key="1">
    <source>
        <dbReference type="ARBA" id="ARBA00004141"/>
    </source>
</evidence>
<keyword evidence="3" id="KW-0813">Transport</keyword>
<dbReference type="EMBL" id="JAENIO010000021">
    <property type="protein sequence ID" value="MBK1834321.1"/>
    <property type="molecule type" value="Genomic_DNA"/>
</dbReference>
<dbReference type="GO" id="GO:0005385">
    <property type="term" value="F:zinc ion transmembrane transporter activity"/>
    <property type="evidence" value="ECO:0007669"/>
    <property type="project" value="TreeGrafter"/>
</dbReference>
<keyword evidence="7" id="KW-0406">Ion transport</keyword>
<evidence type="ECO:0000313" key="12">
    <source>
        <dbReference type="EMBL" id="MBK1834321.1"/>
    </source>
</evidence>
<feature type="transmembrane region" description="Helical" evidence="9">
    <location>
        <begin position="111"/>
        <end position="132"/>
    </location>
</feature>
<dbReference type="PANTHER" id="PTHR11562:SF17">
    <property type="entry name" value="RE54080P-RELATED"/>
    <property type="match status" value="1"/>
</dbReference>
<feature type="domain" description="Cation efflux protein transmembrane" evidence="10">
    <location>
        <begin position="16"/>
        <end position="196"/>
    </location>
</feature>
<evidence type="ECO:0000256" key="5">
    <source>
        <dbReference type="ARBA" id="ARBA00022906"/>
    </source>
</evidence>
<dbReference type="InterPro" id="IPR027469">
    <property type="entry name" value="Cation_efflux_TMD_sf"/>
</dbReference>
<dbReference type="Pfam" id="PF16916">
    <property type="entry name" value="ZT_dimer"/>
    <property type="match status" value="1"/>
</dbReference>
<proteinExistence type="inferred from homology"/>
<evidence type="ECO:0000256" key="9">
    <source>
        <dbReference type="SAM" id="Phobius"/>
    </source>
</evidence>
<evidence type="ECO:0000256" key="7">
    <source>
        <dbReference type="ARBA" id="ARBA00023065"/>
    </source>
</evidence>
<keyword evidence="6 9" id="KW-1133">Transmembrane helix</keyword>
<dbReference type="NCBIfam" id="TIGR01297">
    <property type="entry name" value="CDF"/>
    <property type="match status" value="1"/>
</dbReference>
<gene>
    <name evidence="12" type="ORF">JIN78_09645</name>
</gene>
<evidence type="ECO:0000256" key="3">
    <source>
        <dbReference type="ARBA" id="ARBA00022448"/>
    </source>
</evidence>
<comment type="similarity">
    <text evidence="2">Belongs to the cation diffusion facilitator (CDF) transporter (TC 2.A.4) family. SLC30A subfamily.</text>
</comment>
<dbReference type="InterPro" id="IPR002524">
    <property type="entry name" value="Cation_efflux"/>
</dbReference>
<comment type="caution">
    <text evidence="12">The sequence shown here is derived from an EMBL/GenBank/DDBJ whole genome shotgun (WGS) entry which is preliminary data.</text>
</comment>
<dbReference type="PANTHER" id="PTHR11562">
    <property type="entry name" value="CATION EFFLUX PROTEIN/ ZINC TRANSPORTER"/>
    <property type="match status" value="1"/>
</dbReference>
<feature type="transmembrane region" description="Helical" evidence="9">
    <location>
        <begin position="153"/>
        <end position="171"/>
    </location>
</feature>
<evidence type="ECO:0000256" key="4">
    <source>
        <dbReference type="ARBA" id="ARBA00022692"/>
    </source>
</evidence>
<dbReference type="Proteomes" id="UP000604083">
    <property type="component" value="Unassembled WGS sequence"/>
</dbReference>
<comment type="subcellular location">
    <subcellularLocation>
        <location evidence="1">Membrane</location>
        <topology evidence="1">Multi-pass membrane protein</topology>
    </subcellularLocation>
</comment>
<dbReference type="SUPFAM" id="SSF161111">
    <property type="entry name" value="Cation efflux protein transmembrane domain-like"/>
    <property type="match status" value="1"/>
</dbReference>
<keyword evidence="13" id="KW-1185">Reference proteome</keyword>
<dbReference type="InterPro" id="IPR027470">
    <property type="entry name" value="Cation_efflux_CTD"/>
</dbReference>
<keyword evidence="4 9" id="KW-0812">Transmembrane</keyword>
<feature type="transmembrane region" description="Helical" evidence="9">
    <location>
        <begin position="177"/>
        <end position="194"/>
    </location>
</feature>
<feature type="transmembrane region" description="Helical" evidence="9">
    <location>
        <begin position="80"/>
        <end position="99"/>
    </location>
</feature>
<evidence type="ECO:0000256" key="8">
    <source>
        <dbReference type="ARBA" id="ARBA00023136"/>
    </source>
</evidence>
<name>A0A934RTP5_9BACT</name>
<evidence type="ECO:0000259" key="11">
    <source>
        <dbReference type="Pfam" id="PF16916"/>
    </source>
</evidence>
<evidence type="ECO:0000256" key="2">
    <source>
        <dbReference type="ARBA" id="ARBA00008873"/>
    </source>
</evidence>
<keyword evidence="5" id="KW-0864">Zinc transport</keyword>
<sequence>MSHHHHHHSSQNLGTAFLLNFVFTIIEVIGGLLTNSVAILSDAIHDFGDSLSLALAWYFEKRSRQGPNARQSYGAARYRLLGGLITGLVLVIGLSIVLWQASQRLLNPEPVHTTGMILLALLGIALNGLAVLKVRGGTSLTEKVVSWHLLEDVLGWVAVLLGAIAMKIWHLPLIDPLLSIGISLFVLWNVARNLRQIGRVFLQSVPESFDLERFDREACSFPKVQSTHHAHVWSLDGENHVLSIHLVMTADSERADIVRAKQGLRALLPAEGFTHVTIEVELVGEDCSPKENTSQE</sequence>
<dbReference type="Pfam" id="PF01545">
    <property type="entry name" value="Cation_efflux"/>
    <property type="match status" value="1"/>
</dbReference>
<dbReference type="AlphaFoldDB" id="A0A934RTP5"/>
<dbReference type="RefSeq" id="WP_200391756.1">
    <property type="nucleotide sequence ID" value="NZ_JAENIO010000021.1"/>
</dbReference>
<accession>A0A934RTP5</accession>
<keyword evidence="8 9" id="KW-0472">Membrane</keyword>
<reference evidence="12" key="1">
    <citation type="submission" date="2021-01" db="EMBL/GenBank/DDBJ databases">
        <title>Modified the classification status of verrucomicrobia.</title>
        <authorList>
            <person name="Feng X."/>
        </authorList>
    </citation>
    <scope>NUCLEOTIDE SEQUENCE</scope>
    <source>
        <strain evidence="12">KCTC 12986</strain>
    </source>
</reference>
<dbReference type="GO" id="GO:0005886">
    <property type="term" value="C:plasma membrane"/>
    <property type="evidence" value="ECO:0007669"/>
    <property type="project" value="TreeGrafter"/>
</dbReference>